<dbReference type="PROSITE" id="PS51186">
    <property type="entry name" value="GNAT"/>
    <property type="match status" value="1"/>
</dbReference>
<dbReference type="EMBL" id="JARH01000269">
    <property type="protein sequence ID" value="EXF82913.1"/>
    <property type="molecule type" value="Genomic_DNA"/>
</dbReference>
<evidence type="ECO:0000313" key="2">
    <source>
        <dbReference type="EMBL" id="EXF82913.1"/>
    </source>
</evidence>
<dbReference type="CDD" id="cd04301">
    <property type="entry name" value="NAT_SF"/>
    <property type="match status" value="1"/>
</dbReference>
<dbReference type="OrthoDB" id="41532at2759"/>
<proteinExistence type="predicted"/>
<feature type="domain" description="N-acetyltransferase" evidence="1">
    <location>
        <begin position="64"/>
        <end position="232"/>
    </location>
</feature>
<evidence type="ECO:0000313" key="3">
    <source>
        <dbReference type="Proteomes" id="UP000020467"/>
    </source>
</evidence>
<protein>
    <recommendedName>
        <fullName evidence="1">N-acetyltransferase domain-containing protein</fullName>
    </recommendedName>
</protein>
<dbReference type="eggNOG" id="ENOG502SGYQ">
    <property type="taxonomic scope" value="Eukaryota"/>
</dbReference>
<dbReference type="InterPro" id="IPR016181">
    <property type="entry name" value="Acyl_CoA_acyltransferase"/>
</dbReference>
<dbReference type="SUPFAM" id="SSF55729">
    <property type="entry name" value="Acyl-CoA N-acyltransferases (Nat)"/>
    <property type="match status" value="1"/>
</dbReference>
<sequence>MPPSSPLILPKSHPSPTKFQTLLDRYKSLRLTSLLLSPSCFGSTHAREAVFPQEKWLFRLANPVATTIIIYEDVASASSLTNDSSSLDKALTAEWLATLTINGPLDQQTLSSSLHLDPSIVDFGPTHQTSPDVPTSQYVINGMFVIPSARGKKLGTQLLEFARTHVVAEIRSQRAETKRGGVRISLIVDYDNEPARKTYERSGFEIVHRYWFDDYREGRKSRTEAAVMVLDI</sequence>
<evidence type="ECO:0000259" key="1">
    <source>
        <dbReference type="PROSITE" id="PS51186"/>
    </source>
</evidence>
<gene>
    <name evidence="2" type="ORF">CFIO01_01283</name>
</gene>
<dbReference type="HOGENOM" id="CLU_013985_6_2_1"/>
<dbReference type="KEGG" id="cfj:CFIO01_01283"/>
<dbReference type="GO" id="GO:0016747">
    <property type="term" value="F:acyltransferase activity, transferring groups other than amino-acyl groups"/>
    <property type="evidence" value="ECO:0007669"/>
    <property type="project" value="InterPro"/>
</dbReference>
<accession>A0A010SDW0</accession>
<comment type="caution">
    <text evidence="2">The sequence shown here is derived from an EMBL/GenBank/DDBJ whole genome shotgun (WGS) entry which is preliminary data.</text>
</comment>
<name>A0A010SDW0_9PEZI</name>
<reference evidence="2 3" key="1">
    <citation type="submission" date="2014-02" db="EMBL/GenBank/DDBJ databases">
        <title>The genome sequence of Colletotrichum fioriniae PJ7.</title>
        <authorList>
            <person name="Baroncelli R."/>
            <person name="Thon M.R."/>
        </authorList>
    </citation>
    <scope>NUCLEOTIDE SEQUENCE [LARGE SCALE GENOMIC DNA]</scope>
    <source>
        <strain evidence="2 3">PJ7</strain>
    </source>
</reference>
<keyword evidence="3" id="KW-1185">Reference proteome</keyword>
<dbReference type="Gene3D" id="3.40.630.30">
    <property type="match status" value="1"/>
</dbReference>
<dbReference type="InterPro" id="IPR000182">
    <property type="entry name" value="GNAT_dom"/>
</dbReference>
<dbReference type="AlphaFoldDB" id="A0A010SDW0"/>
<dbReference type="Proteomes" id="UP000020467">
    <property type="component" value="Unassembled WGS sequence"/>
</dbReference>
<dbReference type="Pfam" id="PF00583">
    <property type="entry name" value="Acetyltransf_1"/>
    <property type="match status" value="1"/>
</dbReference>
<organism evidence="2 3">
    <name type="scientific">Colletotrichum fioriniae PJ7</name>
    <dbReference type="NCBI Taxonomy" id="1445577"/>
    <lineage>
        <taxon>Eukaryota</taxon>
        <taxon>Fungi</taxon>
        <taxon>Dikarya</taxon>
        <taxon>Ascomycota</taxon>
        <taxon>Pezizomycotina</taxon>
        <taxon>Sordariomycetes</taxon>
        <taxon>Hypocreomycetidae</taxon>
        <taxon>Glomerellales</taxon>
        <taxon>Glomerellaceae</taxon>
        <taxon>Colletotrichum</taxon>
        <taxon>Colletotrichum acutatum species complex</taxon>
    </lineage>
</organism>